<dbReference type="Pfam" id="PF20192">
    <property type="entry name" value="DUF6555"/>
    <property type="match status" value="1"/>
</dbReference>
<dbReference type="Proteomes" id="UP001148185">
    <property type="component" value="Unassembled WGS sequence"/>
</dbReference>
<organism evidence="1 2">
    <name type="scientific">Pseudomonas shahriarae</name>
    <dbReference type="NCBI Taxonomy" id="2745512"/>
    <lineage>
        <taxon>Bacteria</taxon>
        <taxon>Pseudomonadati</taxon>
        <taxon>Pseudomonadota</taxon>
        <taxon>Gammaproteobacteria</taxon>
        <taxon>Pseudomonadales</taxon>
        <taxon>Pseudomonadaceae</taxon>
        <taxon>Pseudomonas</taxon>
    </lineage>
</organism>
<dbReference type="EMBL" id="JAMDHA010000022">
    <property type="protein sequence ID" value="MDD1009685.1"/>
    <property type="molecule type" value="Genomic_DNA"/>
</dbReference>
<keyword evidence="2" id="KW-1185">Reference proteome</keyword>
<evidence type="ECO:0000313" key="1">
    <source>
        <dbReference type="EMBL" id="MDD1009685.1"/>
    </source>
</evidence>
<dbReference type="RefSeq" id="WP_150631388.1">
    <property type="nucleotide sequence ID" value="NZ_JAMDHA010000022.1"/>
</dbReference>
<reference evidence="1 2" key="1">
    <citation type="submission" date="2022-05" db="EMBL/GenBank/DDBJ databases">
        <title>Novel Pseudomonas spp. Isolated from a Rainbow Trout Aquaculture Facility.</title>
        <authorList>
            <person name="Testerman T."/>
            <person name="Graf J."/>
        </authorList>
    </citation>
    <scope>NUCLEOTIDE SEQUENCE [LARGE SCALE GENOMIC DNA]</scope>
    <source>
        <strain evidence="1 2">ID1042</strain>
    </source>
</reference>
<comment type="caution">
    <text evidence="1">The sequence shown here is derived from an EMBL/GenBank/DDBJ whole genome shotgun (WGS) entry which is preliminary data.</text>
</comment>
<protein>
    <submittedName>
        <fullName evidence="1">Uncharacterized protein</fullName>
    </submittedName>
</protein>
<evidence type="ECO:0000313" key="2">
    <source>
        <dbReference type="Proteomes" id="UP001148185"/>
    </source>
</evidence>
<proteinExistence type="predicted"/>
<dbReference type="InterPro" id="IPR046685">
    <property type="entry name" value="DUF6555"/>
</dbReference>
<name>A0A9X4C3Q3_9PSED</name>
<dbReference type="AlphaFoldDB" id="A0A9X4C3Q3"/>
<sequence>MSQNDLYVIEYLLHGKPKSFVIRAPKMRNADAWHWACCDADLAPIPKPGKPPLKVFSKPMAERFGVTDVKWRETTKMEWTEAASP</sequence>
<gene>
    <name evidence="1" type="ORF">M5G27_19590</name>
</gene>
<accession>A0A9X4C3Q3</accession>